<evidence type="ECO:0000313" key="3">
    <source>
        <dbReference type="Proteomes" id="UP000054495"/>
    </source>
</evidence>
<evidence type="ECO:0000256" key="1">
    <source>
        <dbReference type="SAM" id="MobiDB-lite"/>
    </source>
</evidence>
<organism evidence="2 3">
    <name type="scientific">Ancylostoma ceylanicum</name>
    <dbReference type="NCBI Taxonomy" id="53326"/>
    <lineage>
        <taxon>Eukaryota</taxon>
        <taxon>Metazoa</taxon>
        <taxon>Ecdysozoa</taxon>
        <taxon>Nematoda</taxon>
        <taxon>Chromadorea</taxon>
        <taxon>Rhabditida</taxon>
        <taxon>Rhabditina</taxon>
        <taxon>Rhabditomorpha</taxon>
        <taxon>Strongyloidea</taxon>
        <taxon>Ancylostomatidae</taxon>
        <taxon>Ancylostomatinae</taxon>
        <taxon>Ancylostoma</taxon>
    </lineage>
</organism>
<evidence type="ECO:0000313" key="2">
    <source>
        <dbReference type="EMBL" id="EPB80831.1"/>
    </source>
</evidence>
<sequence>MLGKRFHERMARAASPSLHVGKVPDLVRETLQCLSHEFSSAHLKYREKKLKEAKRDYPRFGDSTTFPKRKTGESELRRNRNDSGDLAEKCELVSIMQYATRFTASQIIGELGGQDSYEFFREKIDQSTTKSLISRLNWPTSAEQLLLLVSCAVVDRSKRQTYKYDDALLAYAHPHPHTKVQQGFLARYAPQDWPKWYSRTIMQWDGQSVLSPYDTSDARYPAWHINRMKGGGCS</sequence>
<keyword evidence="3" id="KW-1185">Reference proteome</keyword>
<gene>
    <name evidence="2" type="ORF">ANCCEY_00033</name>
</gene>
<proteinExistence type="predicted"/>
<feature type="compositionally biased region" description="Basic and acidic residues" evidence="1">
    <location>
        <begin position="70"/>
        <end position="82"/>
    </location>
</feature>
<reference evidence="2 3" key="1">
    <citation type="submission" date="2013-05" db="EMBL/GenBank/DDBJ databases">
        <title>Draft genome of the parasitic nematode Anyclostoma ceylanicum.</title>
        <authorList>
            <person name="Mitreva M."/>
        </authorList>
    </citation>
    <scope>NUCLEOTIDE SEQUENCE [LARGE SCALE GENOMIC DNA]</scope>
</reference>
<name>A0A0D6MC20_9BILA</name>
<accession>A0A0D6MC20</accession>
<dbReference type="AlphaFoldDB" id="A0A0D6MC20"/>
<dbReference type="Proteomes" id="UP000054495">
    <property type="component" value="Unassembled WGS sequence"/>
</dbReference>
<feature type="region of interest" description="Disordered" evidence="1">
    <location>
        <begin position="58"/>
        <end position="82"/>
    </location>
</feature>
<protein>
    <submittedName>
        <fullName evidence="2">Uncharacterized protein</fullName>
    </submittedName>
</protein>
<dbReference type="EMBL" id="KE124775">
    <property type="protein sequence ID" value="EPB80831.1"/>
    <property type="molecule type" value="Genomic_DNA"/>
</dbReference>